<dbReference type="PANTHER" id="PTHR36516">
    <property type="entry name" value="PROTEIN CBG04168-RELATED"/>
    <property type="match status" value="1"/>
</dbReference>
<name>A0A498SNX9_ACAVI</name>
<organism evidence="2 3">
    <name type="scientific">Acanthocheilonema viteae</name>
    <name type="common">Filarial nematode worm</name>
    <name type="synonym">Dipetalonema viteae</name>
    <dbReference type="NCBI Taxonomy" id="6277"/>
    <lineage>
        <taxon>Eukaryota</taxon>
        <taxon>Metazoa</taxon>
        <taxon>Ecdysozoa</taxon>
        <taxon>Nematoda</taxon>
        <taxon>Chromadorea</taxon>
        <taxon>Rhabditida</taxon>
        <taxon>Spirurina</taxon>
        <taxon>Spiruromorpha</taxon>
        <taxon>Filarioidea</taxon>
        <taxon>Onchocercidae</taxon>
        <taxon>Acanthocheilonema</taxon>
    </lineage>
</organism>
<dbReference type="InterPro" id="IPR005018">
    <property type="entry name" value="DOMON_domain"/>
</dbReference>
<evidence type="ECO:0000313" key="2">
    <source>
        <dbReference type="EMBL" id="VBB33606.1"/>
    </source>
</evidence>
<sequence>CAAACKYQQGQYQLQFARDRQYVHLQLTYLRYPIGTNTWTGIAFGHSMNDGLDFISVRIFNNKISVTDEFVRGYRPPKLDAKQNVIVQHASLDNGDLRIRFARPVLSNDTADFSLASCLPWQFPFMLSPLDSAGQIRKHQISPLGMVICMDQCPCGPTSTLNRCQL</sequence>
<accession>A0A498SNX9</accession>
<dbReference type="EMBL" id="UPTC01002547">
    <property type="protein sequence ID" value="VBB33606.1"/>
    <property type="molecule type" value="Genomic_DNA"/>
</dbReference>
<feature type="domain" description="DOMON" evidence="1">
    <location>
        <begin position="10"/>
        <end position="128"/>
    </location>
</feature>
<evidence type="ECO:0000259" key="1">
    <source>
        <dbReference type="PROSITE" id="PS50836"/>
    </source>
</evidence>
<dbReference type="PROSITE" id="PS50836">
    <property type="entry name" value="DOMON"/>
    <property type="match status" value="1"/>
</dbReference>
<feature type="non-terminal residue" evidence="2">
    <location>
        <position position="1"/>
    </location>
</feature>
<reference evidence="2 3" key="1">
    <citation type="submission" date="2018-08" db="EMBL/GenBank/DDBJ databases">
        <authorList>
            <person name="Laetsch R D."/>
            <person name="Stevens L."/>
            <person name="Kumar S."/>
            <person name="Blaxter L. M."/>
        </authorList>
    </citation>
    <scope>NUCLEOTIDE SEQUENCE [LARGE SCALE GENOMIC DNA]</scope>
</reference>
<dbReference type="Pfam" id="PF03351">
    <property type="entry name" value="DOMON"/>
    <property type="match status" value="1"/>
</dbReference>
<proteinExistence type="predicted"/>
<dbReference type="PANTHER" id="PTHR36516:SF6">
    <property type="entry name" value="DOMON DOMAIN-CONTAINING PROTEIN"/>
    <property type="match status" value="1"/>
</dbReference>
<dbReference type="AlphaFoldDB" id="A0A498SNX9"/>
<keyword evidence="3" id="KW-1185">Reference proteome</keyword>
<dbReference type="InterPro" id="IPR045266">
    <property type="entry name" value="DOH_DOMON"/>
</dbReference>
<dbReference type="Proteomes" id="UP000276991">
    <property type="component" value="Unassembled WGS sequence"/>
</dbReference>
<dbReference type="CDD" id="cd09631">
    <property type="entry name" value="DOMON_DOH"/>
    <property type="match status" value="1"/>
</dbReference>
<dbReference type="OrthoDB" id="5785632at2759"/>
<gene>
    <name evidence="2" type="ORF">NAV_LOCUS8397</name>
</gene>
<evidence type="ECO:0000313" key="3">
    <source>
        <dbReference type="Proteomes" id="UP000276991"/>
    </source>
</evidence>
<protein>
    <recommendedName>
        <fullName evidence="1">DOMON domain-containing protein</fullName>
    </recommendedName>
</protein>